<dbReference type="RefSeq" id="WP_197662083.1">
    <property type="nucleotide sequence ID" value="NZ_JAEAGR010000014.1"/>
</dbReference>
<accession>A0A8J7HBL2</accession>
<evidence type="ECO:0008006" key="5">
    <source>
        <dbReference type="Google" id="ProtNLM"/>
    </source>
</evidence>
<sequence length="379" mass="44256">MLHNKKLKKCFIYLSMFSLIILIFPNQASGEVAPITQTQEKLMDISEEEQEVLKTLFALTQEIEEMEREELRLTDEIKTLEAQIQELERKINDKQEEFDHQLSVLEKVLISYQKGGPASYFEMLLSSKDFTTFLMNINLMKDISHNLDELLASIDEGKLILTEEKEKLTYNMQQLEVKKEELKEPIANKQRLRKEQEIYLERLEEEKERYSEHLSNLELMWDDLKIIFSEIVGEFTRIIGEGHFTMEDMNISFQFLSIKGALHEDTFNTILKEHSTLPEIVFHFDTDKVLLEVPEKNLILKGKFSIVGKSTLVFEVESGSFYQMPLEQASIDELFKQGPLLIDFETIVGDMVLIDINLDTVKTVDGYLEFILKTSLRIF</sequence>
<evidence type="ECO:0000313" key="4">
    <source>
        <dbReference type="Proteomes" id="UP000623269"/>
    </source>
</evidence>
<feature type="signal peptide" evidence="2">
    <location>
        <begin position="1"/>
        <end position="28"/>
    </location>
</feature>
<feature type="coiled-coil region" evidence="1">
    <location>
        <begin position="49"/>
        <end position="104"/>
    </location>
</feature>
<name>A0A8J7HBL2_9FIRM</name>
<comment type="caution">
    <text evidence="3">The sequence shown here is derived from an EMBL/GenBank/DDBJ whole genome shotgun (WGS) entry which is preliminary data.</text>
</comment>
<gene>
    <name evidence="3" type="ORF">I5677_13130</name>
</gene>
<dbReference type="EMBL" id="JAEAGR010000014">
    <property type="protein sequence ID" value="MBH1941840.1"/>
    <property type="molecule type" value="Genomic_DNA"/>
</dbReference>
<keyword evidence="4" id="KW-1185">Reference proteome</keyword>
<evidence type="ECO:0000313" key="3">
    <source>
        <dbReference type="EMBL" id="MBH1941840.1"/>
    </source>
</evidence>
<proteinExistence type="predicted"/>
<organism evidence="3 4">
    <name type="scientific">Mobilitalea sibirica</name>
    <dbReference type="NCBI Taxonomy" id="1462919"/>
    <lineage>
        <taxon>Bacteria</taxon>
        <taxon>Bacillati</taxon>
        <taxon>Bacillota</taxon>
        <taxon>Clostridia</taxon>
        <taxon>Lachnospirales</taxon>
        <taxon>Lachnospiraceae</taxon>
        <taxon>Mobilitalea</taxon>
    </lineage>
</organism>
<evidence type="ECO:0000256" key="2">
    <source>
        <dbReference type="SAM" id="SignalP"/>
    </source>
</evidence>
<feature type="coiled-coil region" evidence="1">
    <location>
        <begin position="158"/>
        <end position="220"/>
    </location>
</feature>
<keyword evidence="1" id="KW-0175">Coiled coil</keyword>
<dbReference type="Proteomes" id="UP000623269">
    <property type="component" value="Unassembled WGS sequence"/>
</dbReference>
<feature type="chain" id="PRO_5039664168" description="N-terminal domain of peptidoglycan hydrolase CwlO-containing protein" evidence="2">
    <location>
        <begin position="29"/>
        <end position="379"/>
    </location>
</feature>
<evidence type="ECO:0000256" key="1">
    <source>
        <dbReference type="SAM" id="Coils"/>
    </source>
</evidence>
<dbReference type="AlphaFoldDB" id="A0A8J7HBL2"/>
<keyword evidence="2" id="KW-0732">Signal</keyword>
<reference evidence="3" key="1">
    <citation type="submission" date="2020-12" db="EMBL/GenBank/DDBJ databases">
        <title>M. sibirica DSM 26468T genome.</title>
        <authorList>
            <person name="Thieme N."/>
            <person name="Rettenmaier R."/>
            <person name="Zverlov V."/>
            <person name="Liebl W."/>
        </authorList>
    </citation>
    <scope>NUCLEOTIDE SEQUENCE</scope>
    <source>
        <strain evidence="3">DSM 26468</strain>
    </source>
</reference>
<protein>
    <recommendedName>
        <fullName evidence="5">N-terminal domain of peptidoglycan hydrolase CwlO-containing protein</fullName>
    </recommendedName>
</protein>
<dbReference type="Gene3D" id="6.10.250.3150">
    <property type="match status" value="1"/>
</dbReference>